<sequence length="890" mass="99122">MNSMKLVKKPREGGSVVRKSIISSLLAIALVTGPFTALATPINFKDVNVNAIEYRHISKLSSLGVIKGRGDGTFGSHDSVKHLEALVMVMRFFGLESTANASHFRLTATVEAAFGGQVPEWGKGYLVTASDYAFLGPQERFRWDEGASRAWVAKLLIRMLGKEHEALALNNSALPFTDAHQIAPTDRGYIALATNLGLIRGNGDGTFAPNRTVTRAEMAIFLDRAEKRMDRLPPGIEEATIIQVQEGALSVLNEKRLLTSLSLDNQARVFIQERQGKVGDLKAQDKIRYIKSANDKIVYLEVIEEGTSVSPQLRGELLLHNSEKGLMTIRVDDGFTTYALASNVKVINLQGRTLTTGQLTAGSKIQIRLNSEERIAEILVEESGKQGSEGTIVELSLKNQILILSDDTGNFPTYVIDNQTEVEYGGRRFASLEDLRKGDRVSVEADGQQIVSKITLLQAQNQGNIQGTVTLIARDSRVLNVKSEDGQLYAYEIPRNTDIEFSNGTTALLEDIYSHDKVTVHLQGGTVEKIVLHKTAETKAIWGKIVSVDIDRRLLIVRDRQNELKSYEIKDSVILDISESNPRLSHLKVDSIIEFELDDGKVSYITIKDTQDGIVTRVDSDRNILAVRDSSGNVTTYAVDTHVEVELFRRSRPDLSDVNVDDTIRFRVTNDKVDRIYVYSKLAGEVTDVRISNNRIYVKDTNNVERSYTISNNLKLNIDGITKPTISDVEKHQWAIVSYLGDKAESIFIQPFTRGEVTNVEVDRGRLTVRNYDGTSKTYSIDSNLKVEKSGTTSSNLLNISTGDRVRLVLNENERIYRVYVARKVSGKVDGIQRTLQEIYLSGSTVGYLIEGDTYILQNGLRRTFEDITHNQNVTIYYLSGYKAVEVTLP</sequence>
<dbReference type="EMBL" id="WBXO01000007">
    <property type="protein sequence ID" value="KAB2952071.1"/>
    <property type="molecule type" value="Genomic_DNA"/>
</dbReference>
<evidence type="ECO:0000259" key="2">
    <source>
        <dbReference type="PROSITE" id="PS51272"/>
    </source>
</evidence>
<dbReference type="AlphaFoldDB" id="A0A6I0ESX8"/>
<gene>
    <name evidence="3" type="ORF">F9B85_09645</name>
</gene>
<protein>
    <submittedName>
        <fullName evidence="3">S-layer homology domain-containing protein</fullName>
    </submittedName>
</protein>
<keyword evidence="4" id="KW-1185">Reference proteome</keyword>
<proteinExistence type="predicted"/>
<dbReference type="Proteomes" id="UP000468766">
    <property type="component" value="Unassembled WGS sequence"/>
</dbReference>
<dbReference type="OrthoDB" id="2611444at2"/>
<accession>A0A6I0ESX8</accession>
<evidence type="ECO:0000256" key="1">
    <source>
        <dbReference type="ARBA" id="ARBA00022737"/>
    </source>
</evidence>
<organism evidence="3 4">
    <name type="scientific">Heliorestis acidaminivorans</name>
    <dbReference type="NCBI Taxonomy" id="553427"/>
    <lineage>
        <taxon>Bacteria</taxon>
        <taxon>Bacillati</taxon>
        <taxon>Bacillota</taxon>
        <taxon>Clostridia</taxon>
        <taxon>Eubacteriales</taxon>
        <taxon>Heliobacteriaceae</taxon>
        <taxon>Heliorestis</taxon>
    </lineage>
</organism>
<dbReference type="InterPro" id="IPR001119">
    <property type="entry name" value="SLH_dom"/>
</dbReference>
<feature type="domain" description="SLH" evidence="2">
    <location>
        <begin position="40"/>
        <end position="103"/>
    </location>
</feature>
<name>A0A6I0ESX8_9FIRM</name>
<dbReference type="Pfam" id="PF00395">
    <property type="entry name" value="SLH"/>
    <property type="match status" value="2"/>
</dbReference>
<reference evidence="3 4" key="1">
    <citation type="submission" date="2019-10" db="EMBL/GenBank/DDBJ databases">
        <title>Whole-genome sequence of the extremophile Heliorestis acidaminivorans DSM 24790.</title>
        <authorList>
            <person name="Kyndt J.A."/>
            <person name="Meyer T.E."/>
        </authorList>
    </citation>
    <scope>NUCLEOTIDE SEQUENCE [LARGE SCALE GENOMIC DNA]</scope>
    <source>
        <strain evidence="3 4">DSM 24790</strain>
    </source>
</reference>
<keyword evidence="1" id="KW-0677">Repeat</keyword>
<feature type="domain" description="SLH" evidence="2">
    <location>
        <begin position="173"/>
        <end position="236"/>
    </location>
</feature>
<dbReference type="PROSITE" id="PS51272">
    <property type="entry name" value="SLH"/>
    <property type="match status" value="2"/>
</dbReference>
<evidence type="ECO:0000313" key="3">
    <source>
        <dbReference type="EMBL" id="KAB2952071.1"/>
    </source>
</evidence>
<comment type="caution">
    <text evidence="3">The sequence shown here is derived from an EMBL/GenBank/DDBJ whole genome shotgun (WGS) entry which is preliminary data.</text>
</comment>
<evidence type="ECO:0000313" key="4">
    <source>
        <dbReference type="Proteomes" id="UP000468766"/>
    </source>
</evidence>